<gene>
    <name evidence="1" type="ORF">K504DRAFT_536889</name>
</gene>
<accession>A0A6G1K0E7</accession>
<dbReference type="OrthoDB" id="309640at2759"/>
<evidence type="ECO:0000313" key="2">
    <source>
        <dbReference type="Proteomes" id="UP000799428"/>
    </source>
</evidence>
<dbReference type="Gene3D" id="3.30.1330.40">
    <property type="entry name" value="RutC-like"/>
    <property type="match status" value="1"/>
</dbReference>
<dbReference type="Pfam" id="PF01042">
    <property type="entry name" value="Ribonuc_L-PSP"/>
    <property type="match status" value="1"/>
</dbReference>
<dbReference type="Proteomes" id="UP000799428">
    <property type="component" value="Unassembled WGS sequence"/>
</dbReference>
<dbReference type="PANTHER" id="PTHR43857:SF1">
    <property type="entry name" value="YJGH FAMILY PROTEIN"/>
    <property type="match status" value="1"/>
</dbReference>
<dbReference type="PANTHER" id="PTHR43857">
    <property type="entry name" value="BLR7761 PROTEIN"/>
    <property type="match status" value="1"/>
</dbReference>
<reference evidence="1" key="1">
    <citation type="journal article" date="2020" name="Stud. Mycol.">
        <title>101 Dothideomycetes genomes: a test case for predicting lifestyles and emergence of pathogens.</title>
        <authorList>
            <person name="Haridas S."/>
            <person name="Albert R."/>
            <person name="Binder M."/>
            <person name="Bloem J."/>
            <person name="Labutti K."/>
            <person name="Salamov A."/>
            <person name="Andreopoulos B."/>
            <person name="Baker S."/>
            <person name="Barry K."/>
            <person name="Bills G."/>
            <person name="Bluhm B."/>
            <person name="Cannon C."/>
            <person name="Castanera R."/>
            <person name="Culley D."/>
            <person name="Daum C."/>
            <person name="Ezra D."/>
            <person name="Gonzalez J."/>
            <person name="Henrissat B."/>
            <person name="Kuo A."/>
            <person name="Liang C."/>
            <person name="Lipzen A."/>
            <person name="Lutzoni F."/>
            <person name="Magnuson J."/>
            <person name="Mondo S."/>
            <person name="Nolan M."/>
            <person name="Ohm R."/>
            <person name="Pangilinan J."/>
            <person name="Park H.-J."/>
            <person name="Ramirez L."/>
            <person name="Alfaro M."/>
            <person name="Sun H."/>
            <person name="Tritt A."/>
            <person name="Yoshinaga Y."/>
            <person name="Zwiers L.-H."/>
            <person name="Turgeon B."/>
            <person name="Goodwin S."/>
            <person name="Spatafora J."/>
            <person name="Crous P."/>
            <person name="Grigoriev I."/>
        </authorList>
    </citation>
    <scope>NUCLEOTIDE SEQUENCE</scope>
    <source>
        <strain evidence="1">CBS 279.74</strain>
    </source>
</reference>
<name>A0A6G1K0E7_9PLEO</name>
<evidence type="ECO:0000313" key="1">
    <source>
        <dbReference type="EMBL" id="KAF2705931.1"/>
    </source>
</evidence>
<dbReference type="AlphaFoldDB" id="A0A6G1K0E7"/>
<proteinExistence type="predicted"/>
<sequence>MSNLTYPTDAGISETYSTACHYSQCVILPTHVKLAGQGGWDASGKLEADEEKQVALAFENIERVLKTAGLKGWENVYSIRSYHINIDQSFQHVVKLLKEKFGSHRPVWTCVGVKALAFPDMLVEIEVEALKA</sequence>
<dbReference type="SUPFAM" id="SSF55298">
    <property type="entry name" value="YjgF-like"/>
    <property type="match status" value="1"/>
</dbReference>
<dbReference type="InterPro" id="IPR035959">
    <property type="entry name" value="RutC-like_sf"/>
</dbReference>
<keyword evidence="2" id="KW-1185">Reference proteome</keyword>
<dbReference type="InterPro" id="IPR006175">
    <property type="entry name" value="YjgF/YER057c/UK114"/>
</dbReference>
<organism evidence="1 2">
    <name type="scientific">Pleomassaria siparia CBS 279.74</name>
    <dbReference type="NCBI Taxonomy" id="1314801"/>
    <lineage>
        <taxon>Eukaryota</taxon>
        <taxon>Fungi</taxon>
        <taxon>Dikarya</taxon>
        <taxon>Ascomycota</taxon>
        <taxon>Pezizomycotina</taxon>
        <taxon>Dothideomycetes</taxon>
        <taxon>Pleosporomycetidae</taxon>
        <taxon>Pleosporales</taxon>
        <taxon>Pleomassariaceae</taxon>
        <taxon>Pleomassaria</taxon>
    </lineage>
</organism>
<protein>
    <submittedName>
        <fullName evidence="1">YjgF-like protein</fullName>
    </submittedName>
</protein>
<dbReference type="EMBL" id="MU005777">
    <property type="protein sequence ID" value="KAF2705931.1"/>
    <property type="molecule type" value="Genomic_DNA"/>
</dbReference>